<dbReference type="Gene3D" id="1.20.120.160">
    <property type="entry name" value="HPT domain"/>
    <property type="match status" value="1"/>
</dbReference>
<feature type="domain" description="HPt" evidence="2">
    <location>
        <begin position="24"/>
        <end position="98"/>
    </location>
</feature>
<protein>
    <submittedName>
        <fullName evidence="3">Hpt domain-containing protein</fullName>
    </submittedName>
</protein>
<evidence type="ECO:0000256" key="1">
    <source>
        <dbReference type="ARBA" id="ARBA00023012"/>
    </source>
</evidence>
<dbReference type="Proteomes" id="UP001499910">
    <property type="component" value="Unassembled WGS sequence"/>
</dbReference>
<organism evidence="3 4">
    <name type="scientific">[Roseibacterium] beibuensis</name>
    <dbReference type="NCBI Taxonomy" id="1193142"/>
    <lineage>
        <taxon>Bacteria</taxon>
        <taxon>Pseudomonadati</taxon>
        <taxon>Pseudomonadota</taxon>
        <taxon>Alphaproteobacteria</taxon>
        <taxon>Rhodobacterales</taxon>
        <taxon>Roseobacteraceae</taxon>
        <taxon>Roseicyclus</taxon>
    </lineage>
</organism>
<dbReference type="Pfam" id="PF01627">
    <property type="entry name" value="Hpt"/>
    <property type="match status" value="1"/>
</dbReference>
<keyword evidence="4" id="KW-1185">Reference proteome</keyword>
<keyword evidence="1" id="KW-0902">Two-component regulatory system</keyword>
<dbReference type="InterPro" id="IPR008207">
    <property type="entry name" value="Sig_transdc_His_kin_Hpt_dom"/>
</dbReference>
<dbReference type="CDD" id="cd00088">
    <property type="entry name" value="HPT"/>
    <property type="match status" value="1"/>
</dbReference>
<accession>A0ABP9LCN2</accession>
<reference evidence="4" key="1">
    <citation type="journal article" date="2019" name="Int. J. Syst. Evol. Microbiol.">
        <title>The Global Catalogue of Microorganisms (GCM) 10K type strain sequencing project: providing services to taxonomists for standard genome sequencing and annotation.</title>
        <authorList>
            <consortium name="The Broad Institute Genomics Platform"/>
            <consortium name="The Broad Institute Genome Sequencing Center for Infectious Disease"/>
            <person name="Wu L."/>
            <person name="Ma J."/>
        </authorList>
    </citation>
    <scope>NUCLEOTIDE SEQUENCE [LARGE SCALE GENOMIC DNA]</scope>
    <source>
        <strain evidence="4">JCM 18015</strain>
    </source>
</reference>
<comment type="caution">
    <text evidence="3">The sequence shown here is derived from an EMBL/GenBank/DDBJ whole genome shotgun (WGS) entry which is preliminary data.</text>
</comment>
<dbReference type="EMBL" id="BAABHW010000003">
    <property type="protein sequence ID" value="GAA5075727.1"/>
    <property type="molecule type" value="Genomic_DNA"/>
</dbReference>
<dbReference type="SUPFAM" id="SSF47226">
    <property type="entry name" value="Histidine-containing phosphotransfer domain, HPT domain"/>
    <property type="match status" value="1"/>
</dbReference>
<name>A0ABP9LCN2_9RHOB</name>
<sequence>MNLIDWGRLATLREDIGPESFDDIVMMFVTEMRDTLDRFTRGSETAADFHFLKGSAANMGLVAMVEACARAEETCNAGFAADIEDVKAVFRQSLAELETRMPAQIEAA</sequence>
<evidence type="ECO:0000313" key="4">
    <source>
        <dbReference type="Proteomes" id="UP001499910"/>
    </source>
</evidence>
<gene>
    <name evidence="3" type="ORF">GCM10023209_24030</name>
</gene>
<evidence type="ECO:0000313" key="3">
    <source>
        <dbReference type="EMBL" id="GAA5075727.1"/>
    </source>
</evidence>
<dbReference type="InterPro" id="IPR036641">
    <property type="entry name" value="HPT_dom_sf"/>
</dbReference>
<evidence type="ECO:0000259" key="2">
    <source>
        <dbReference type="Pfam" id="PF01627"/>
    </source>
</evidence>
<proteinExistence type="predicted"/>